<keyword evidence="3" id="KW-0170">Cobalt</keyword>
<evidence type="ECO:0000256" key="3">
    <source>
        <dbReference type="ARBA" id="ARBA00023285"/>
    </source>
</evidence>
<evidence type="ECO:0000256" key="1">
    <source>
        <dbReference type="ARBA" id="ARBA00022723"/>
    </source>
</evidence>
<keyword evidence="6" id="KW-1185">Reference proteome</keyword>
<evidence type="ECO:0000256" key="2">
    <source>
        <dbReference type="ARBA" id="ARBA00022801"/>
    </source>
</evidence>
<dbReference type="Pfam" id="PF07687">
    <property type="entry name" value="M20_dimer"/>
    <property type="match status" value="1"/>
</dbReference>
<evidence type="ECO:0000259" key="4">
    <source>
        <dbReference type="Pfam" id="PF07687"/>
    </source>
</evidence>
<evidence type="ECO:0000313" key="5">
    <source>
        <dbReference type="EMBL" id="MFD2160680.1"/>
    </source>
</evidence>
<dbReference type="InterPro" id="IPR011650">
    <property type="entry name" value="Peptidase_M20_dimer"/>
</dbReference>
<protein>
    <submittedName>
        <fullName evidence="5">M20 family metallopeptidase</fullName>
    </submittedName>
</protein>
<evidence type="ECO:0000313" key="6">
    <source>
        <dbReference type="Proteomes" id="UP001597389"/>
    </source>
</evidence>
<dbReference type="RefSeq" id="WP_377089806.1">
    <property type="nucleotide sequence ID" value="NZ_JBHSJL010000014.1"/>
</dbReference>
<dbReference type="Gene3D" id="3.30.70.360">
    <property type="match status" value="1"/>
</dbReference>
<dbReference type="CDD" id="cd08659">
    <property type="entry name" value="M20_ArgE_DapE-like"/>
    <property type="match status" value="1"/>
</dbReference>
<keyword evidence="2" id="KW-0378">Hydrolase</keyword>
<sequence>MNTVELLQSLIRIPSVNPDNDPGTDKVGENAISEFLADLLSSHGFDVTLEEVFPGRPNLIARCPGPNDRPRIFLGPHSDTVGVSGMIFDPFCGEIKDGCVLGRGASDTKGPMAAMLSALIENKDLLAELPIAIDFVSFMAEESSQHGSKHFAEWHAEEYIFGIAGEPTSLDIVYTTKGSLWMTLAASGLAAHASQPERGSNAIMSLARSLDHMNRKLTNRLATFTHSVLGHSSFNVGTIKGGTRPNIVPDYAEAEIDIRSTPSLYAEGGAEALVRDFIKEQNLPLEVVSAHENPPMETATHDPIIQQLLKANPQSKLVGAPWFSDAAHLSNAGIPSICLGPGSINQAHTKDEYIKISDLEAGHHYFSNFIQSFKSHPLS</sequence>
<dbReference type="InterPro" id="IPR036264">
    <property type="entry name" value="Bact_exopeptidase_dim_dom"/>
</dbReference>
<dbReference type="EMBL" id="JBHUJB010000089">
    <property type="protein sequence ID" value="MFD2160680.1"/>
    <property type="molecule type" value="Genomic_DNA"/>
</dbReference>
<dbReference type="Gene3D" id="3.40.630.10">
    <property type="entry name" value="Zn peptidases"/>
    <property type="match status" value="1"/>
</dbReference>
<feature type="domain" description="Peptidase M20 dimerisation" evidence="4">
    <location>
        <begin position="174"/>
        <end position="265"/>
    </location>
</feature>
<name>A0ABW4ZFA2_9BACT</name>
<reference evidence="6" key="1">
    <citation type="journal article" date="2019" name="Int. J. Syst. Evol. Microbiol.">
        <title>The Global Catalogue of Microorganisms (GCM) 10K type strain sequencing project: providing services to taxonomists for standard genome sequencing and annotation.</title>
        <authorList>
            <consortium name="The Broad Institute Genomics Platform"/>
            <consortium name="The Broad Institute Genome Sequencing Center for Infectious Disease"/>
            <person name="Wu L."/>
            <person name="Ma J."/>
        </authorList>
    </citation>
    <scope>NUCLEOTIDE SEQUENCE [LARGE SCALE GENOMIC DNA]</scope>
    <source>
        <strain evidence="6">CCUG 57942</strain>
    </source>
</reference>
<dbReference type="PANTHER" id="PTHR43808:SF31">
    <property type="entry name" value="N-ACETYL-L-CITRULLINE DEACETYLASE"/>
    <property type="match status" value="1"/>
</dbReference>
<keyword evidence="1" id="KW-0479">Metal-binding</keyword>
<dbReference type="Proteomes" id="UP001597389">
    <property type="component" value="Unassembled WGS sequence"/>
</dbReference>
<dbReference type="InterPro" id="IPR002933">
    <property type="entry name" value="Peptidase_M20"/>
</dbReference>
<proteinExistence type="predicted"/>
<comment type="caution">
    <text evidence="5">The sequence shown here is derived from an EMBL/GenBank/DDBJ whole genome shotgun (WGS) entry which is preliminary data.</text>
</comment>
<dbReference type="SUPFAM" id="SSF55031">
    <property type="entry name" value="Bacterial exopeptidase dimerisation domain"/>
    <property type="match status" value="1"/>
</dbReference>
<gene>
    <name evidence="5" type="ORF">ACFSW8_17380</name>
</gene>
<dbReference type="SUPFAM" id="SSF53187">
    <property type="entry name" value="Zn-dependent exopeptidases"/>
    <property type="match status" value="1"/>
</dbReference>
<accession>A0ABW4ZFA2</accession>
<dbReference type="PANTHER" id="PTHR43808">
    <property type="entry name" value="ACETYLORNITHINE DEACETYLASE"/>
    <property type="match status" value="1"/>
</dbReference>
<dbReference type="Pfam" id="PF01546">
    <property type="entry name" value="Peptidase_M20"/>
    <property type="match status" value="1"/>
</dbReference>
<dbReference type="InterPro" id="IPR050072">
    <property type="entry name" value="Peptidase_M20A"/>
</dbReference>
<organism evidence="5 6">
    <name type="scientific">Rubritalea tangerina</name>
    <dbReference type="NCBI Taxonomy" id="430798"/>
    <lineage>
        <taxon>Bacteria</taxon>
        <taxon>Pseudomonadati</taxon>
        <taxon>Verrucomicrobiota</taxon>
        <taxon>Verrucomicrobiia</taxon>
        <taxon>Verrucomicrobiales</taxon>
        <taxon>Rubritaleaceae</taxon>
        <taxon>Rubritalea</taxon>
    </lineage>
</organism>